<organism evidence="2 3">
    <name type="scientific">Laetiporus sulphureus 93-53</name>
    <dbReference type="NCBI Taxonomy" id="1314785"/>
    <lineage>
        <taxon>Eukaryota</taxon>
        <taxon>Fungi</taxon>
        <taxon>Dikarya</taxon>
        <taxon>Basidiomycota</taxon>
        <taxon>Agaricomycotina</taxon>
        <taxon>Agaricomycetes</taxon>
        <taxon>Polyporales</taxon>
        <taxon>Laetiporus</taxon>
    </lineage>
</organism>
<dbReference type="STRING" id="1314785.A0A165BFQ4"/>
<dbReference type="OrthoDB" id="37537at2759"/>
<dbReference type="InParanoid" id="A0A165BFQ4"/>
<accession>A0A165BFQ4</accession>
<protein>
    <submittedName>
        <fullName evidence="2">Uncharacterized protein</fullName>
    </submittedName>
</protein>
<dbReference type="AlphaFoldDB" id="A0A165BFQ4"/>
<dbReference type="Gene3D" id="3.20.20.100">
    <property type="entry name" value="NADP-dependent oxidoreductase domain"/>
    <property type="match status" value="1"/>
</dbReference>
<proteinExistence type="predicted"/>
<sequence length="254" mass="29429">METLRLTSRMEKSEEPRRRALLPRRISSESESSPTLLSVEVRRSRSKVYKFRNDFGVKSEDMRQWLPRLSDEGFPKNQDKFQDKVRAAANRHGATPGQTALVWILFEHPTLLPIPRSRTVARLEENAKEAEIQCLPRTCRSSMQTSEARAGDPAQLWGSLQKDSVTTDQWKGELWNIRKNAHIDANDPIDDARNRKARATDCRQQLDYVLHYRLQRAMYAMGSERGREDDECDAMRCDGEICTYEVYSCTTHLH</sequence>
<evidence type="ECO:0000313" key="3">
    <source>
        <dbReference type="Proteomes" id="UP000076871"/>
    </source>
</evidence>
<feature type="compositionally biased region" description="Low complexity" evidence="1">
    <location>
        <begin position="23"/>
        <end position="34"/>
    </location>
</feature>
<evidence type="ECO:0000256" key="1">
    <source>
        <dbReference type="SAM" id="MobiDB-lite"/>
    </source>
</evidence>
<reference evidence="2 3" key="1">
    <citation type="journal article" date="2016" name="Mol. Biol. Evol.">
        <title>Comparative Genomics of Early-Diverging Mushroom-Forming Fungi Provides Insights into the Origins of Lignocellulose Decay Capabilities.</title>
        <authorList>
            <person name="Nagy L.G."/>
            <person name="Riley R."/>
            <person name="Tritt A."/>
            <person name="Adam C."/>
            <person name="Daum C."/>
            <person name="Floudas D."/>
            <person name="Sun H."/>
            <person name="Yadav J.S."/>
            <person name="Pangilinan J."/>
            <person name="Larsson K.H."/>
            <person name="Matsuura K."/>
            <person name="Barry K."/>
            <person name="Labutti K."/>
            <person name="Kuo R."/>
            <person name="Ohm R.A."/>
            <person name="Bhattacharya S.S."/>
            <person name="Shirouzu T."/>
            <person name="Yoshinaga Y."/>
            <person name="Martin F.M."/>
            <person name="Grigoriev I.V."/>
            <person name="Hibbett D.S."/>
        </authorList>
    </citation>
    <scope>NUCLEOTIDE SEQUENCE [LARGE SCALE GENOMIC DNA]</scope>
    <source>
        <strain evidence="2 3">93-53</strain>
    </source>
</reference>
<evidence type="ECO:0000313" key="2">
    <source>
        <dbReference type="EMBL" id="KZT00960.1"/>
    </source>
</evidence>
<feature type="region of interest" description="Disordered" evidence="1">
    <location>
        <begin position="1"/>
        <end position="34"/>
    </location>
</feature>
<name>A0A165BFQ4_9APHY</name>
<dbReference type="Proteomes" id="UP000076871">
    <property type="component" value="Unassembled WGS sequence"/>
</dbReference>
<dbReference type="GeneID" id="63831787"/>
<dbReference type="InterPro" id="IPR036812">
    <property type="entry name" value="NAD(P)_OxRdtase_dom_sf"/>
</dbReference>
<keyword evidence="3" id="KW-1185">Reference proteome</keyword>
<dbReference type="RefSeq" id="XP_040758700.1">
    <property type="nucleotide sequence ID" value="XM_040914760.1"/>
</dbReference>
<dbReference type="EMBL" id="KV427673">
    <property type="protein sequence ID" value="KZT00960.1"/>
    <property type="molecule type" value="Genomic_DNA"/>
</dbReference>
<gene>
    <name evidence="2" type="ORF">LAESUDRAFT_816221</name>
</gene>
<dbReference type="SUPFAM" id="SSF51430">
    <property type="entry name" value="NAD(P)-linked oxidoreductase"/>
    <property type="match status" value="1"/>
</dbReference>
<feature type="compositionally biased region" description="Basic and acidic residues" evidence="1">
    <location>
        <begin position="8"/>
        <end position="18"/>
    </location>
</feature>